<feature type="transmembrane region" description="Helical" evidence="1">
    <location>
        <begin position="93"/>
        <end position="119"/>
    </location>
</feature>
<reference evidence="2" key="1">
    <citation type="submission" date="2021-02" db="EMBL/GenBank/DDBJ databases">
        <authorList>
            <person name="Nowell W R."/>
        </authorList>
    </citation>
    <scope>NUCLEOTIDE SEQUENCE</scope>
</reference>
<name>A0A814Q3U7_9BILA</name>
<keyword evidence="6" id="KW-1185">Reference proteome</keyword>
<evidence type="ECO:0000313" key="6">
    <source>
        <dbReference type="Proteomes" id="UP000663870"/>
    </source>
</evidence>
<dbReference type="Proteomes" id="UP000663870">
    <property type="component" value="Unassembled WGS sequence"/>
</dbReference>
<sequence length="223" mass="25402">MVGRLDCGYLLTPTGQLNIAELICLIGALISVGFTSRLYCELVDNLQYIYPQLNTLLVRSLFQSFALFCFTITLVILIIHISGIRFSGRNYYYINQLCLMFNIFMGLMMITIGICAAFWEDKLRRTPDIIQRGYFVDRYQYIYGEMTHPRPGAAAAAAILGILAGILFITEAFTRPMLNTSTTHSPDYYTKPIASYRAPIKNINDERIIPIERTVTSYLPSRF</sequence>
<organism evidence="2 5">
    <name type="scientific">Rotaria sordida</name>
    <dbReference type="NCBI Taxonomy" id="392033"/>
    <lineage>
        <taxon>Eukaryota</taxon>
        <taxon>Metazoa</taxon>
        <taxon>Spiralia</taxon>
        <taxon>Gnathifera</taxon>
        <taxon>Rotifera</taxon>
        <taxon>Eurotatoria</taxon>
        <taxon>Bdelloidea</taxon>
        <taxon>Philodinida</taxon>
        <taxon>Philodinidae</taxon>
        <taxon>Rotaria</taxon>
    </lineage>
</organism>
<feature type="transmembrane region" description="Helical" evidence="1">
    <location>
        <begin position="61"/>
        <end position="81"/>
    </location>
</feature>
<dbReference type="EMBL" id="CAJOBD010001121">
    <property type="protein sequence ID" value="CAF3762895.1"/>
    <property type="molecule type" value="Genomic_DNA"/>
</dbReference>
<dbReference type="EMBL" id="CAJNOT010000943">
    <property type="protein sequence ID" value="CAF1114298.1"/>
    <property type="molecule type" value="Genomic_DNA"/>
</dbReference>
<evidence type="ECO:0000313" key="5">
    <source>
        <dbReference type="Proteomes" id="UP000663864"/>
    </source>
</evidence>
<evidence type="ECO:0000313" key="3">
    <source>
        <dbReference type="EMBL" id="CAF1283253.1"/>
    </source>
</evidence>
<comment type="caution">
    <text evidence="2">The sequence shown here is derived from an EMBL/GenBank/DDBJ whole genome shotgun (WGS) entry which is preliminary data.</text>
</comment>
<dbReference type="AlphaFoldDB" id="A0A814Q3U7"/>
<proteinExistence type="predicted"/>
<gene>
    <name evidence="4" type="ORF">JBS370_LOCUS13232</name>
    <name evidence="3" type="ORF">JXQ802_LOCUS28603</name>
    <name evidence="2" type="ORF">ZHD862_LOCUS18287</name>
</gene>
<evidence type="ECO:0000313" key="2">
    <source>
        <dbReference type="EMBL" id="CAF1114298.1"/>
    </source>
</evidence>
<keyword evidence="1" id="KW-0812">Transmembrane</keyword>
<accession>A0A814Q3U7</accession>
<keyword evidence="1" id="KW-0472">Membrane</keyword>
<keyword evidence="1" id="KW-1133">Transmembrane helix</keyword>
<feature type="transmembrane region" description="Helical" evidence="1">
    <location>
        <begin position="153"/>
        <end position="173"/>
    </location>
</feature>
<protein>
    <submittedName>
        <fullName evidence="2">Uncharacterized protein</fullName>
    </submittedName>
</protein>
<dbReference type="Proteomes" id="UP000663864">
    <property type="component" value="Unassembled WGS sequence"/>
</dbReference>
<dbReference type="EMBL" id="CAJNOL010001084">
    <property type="protein sequence ID" value="CAF1283253.1"/>
    <property type="molecule type" value="Genomic_DNA"/>
</dbReference>
<dbReference type="Proteomes" id="UP000663836">
    <property type="component" value="Unassembled WGS sequence"/>
</dbReference>
<evidence type="ECO:0000313" key="4">
    <source>
        <dbReference type="EMBL" id="CAF3762895.1"/>
    </source>
</evidence>
<evidence type="ECO:0000256" key="1">
    <source>
        <dbReference type="SAM" id="Phobius"/>
    </source>
</evidence>